<dbReference type="InterPro" id="IPR050309">
    <property type="entry name" value="Type-B_Carboxylest/Lipase"/>
</dbReference>
<dbReference type="Pfam" id="PF00135">
    <property type="entry name" value="COesterase"/>
    <property type="match status" value="1"/>
</dbReference>
<feature type="transmembrane region" description="Helical" evidence="4">
    <location>
        <begin position="44"/>
        <end position="62"/>
    </location>
</feature>
<evidence type="ECO:0000256" key="4">
    <source>
        <dbReference type="SAM" id="Phobius"/>
    </source>
</evidence>
<dbReference type="SUPFAM" id="SSF53474">
    <property type="entry name" value="alpha/beta-Hydrolases"/>
    <property type="match status" value="1"/>
</dbReference>
<dbReference type="RefSeq" id="WP_073273176.1">
    <property type="nucleotide sequence ID" value="NZ_FRAC01000007.1"/>
</dbReference>
<evidence type="ECO:0000313" key="7">
    <source>
        <dbReference type="Proteomes" id="UP000184386"/>
    </source>
</evidence>
<feature type="transmembrane region" description="Helical" evidence="4">
    <location>
        <begin position="74"/>
        <end position="93"/>
    </location>
</feature>
<dbReference type="EMBL" id="FRAC01000007">
    <property type="protein sequence ID" value="SHJ77011.1"/>
    <property type="molecule type" value="Genomic_DNA"/>
</dbReference>
<protein>
    <recommendedName>
        <fullName evidence="3">Carboxylic ester hydrolase</fullName>
        <ecNumber evidence="3">3.1.1.-</ecNumber>
    </recommendedName>
</protein>
<evidence type="ECO:0000259" key="5">
    <source>
        <dbReference type="Pfam" id="PF00135"/>
    </source>
</evidence>
<keyword evidence="2 3" id="KW-0378">Hydrolase</keyword>
<reference evidence="6 7" key="1">
    <citation type="submission" date="2016-11" db="EMBL/GenBank/DDBJ databases">
        <authorList>
            <person name="Jaros S."/>
            <person name="Januszkiewicz K."/>
            <person name="Wedrychowicz H."/>
        </authorList>
    </citation>
    <scope>NUCLEOTIDE SEQUENCE [LARGE SCALE GENOMIC DNA]</scope>
    <source>
        <strain evidence="6 7">DSM 15929</strain>
    </source>
</reference>
<dbReference type="InterPro" id="IPR019826">
    <property type="entry name" value="Carboxylesterase_B_AS"/>
</dbReference>
<evidence type="ECO:0000256" key="1">
    <source>
        <dbReference type="ARBA" id="ARBA00005964"/>
    </source>
</evidence>
<name>A0A1M6M0L4_9FIRM</name>
<proteinExistence type="inferred from homology"/>
<feature type="domain" description="Carboxylesterase type B" evidence="5">
    <location>
        <begin position="107"/>
        <end position="617"/>
    </location>
</feature>
<evidence type="ECO:0000256" key="2">
    <source>
        <dbReference type="ARBA" id="ARBA00022801"/>
    </source>
</evidence>
<gene>
    <name evidence="6" type="ORF">SAMN02745136_00790</name>
</gene>
<dbReference type="AlphaFoldDB" id="A0A1M6M0L4"/>
<evidence type="ECO:0000256" key="3">
    <source>
        <dbReference type="RuleBase" id="RU361235"/>
    </source>
</evidence>
<dbReference type="PANTHER" id="PTHR11559">
    <property type="entry name" value="CARBOXYLESTERASE"/>
    <property type="match status" value="1"/>
</dbReference>
<dbReference type="EC" id="3.1.1.-" evidence="3"/>
<comment type="similarity">
    <text evidence="1 3">Belongs to the type-B carboxylesterase/lipase family.</text>
</comment>
<dbReference type="PROSITE" id="PS00122">
    <property type="entry name" value="CARBOXYLESTERASE_B_1"/>
    <property type="match status" value="1"/>
</dbReference>
<dbReference type="STRING" id="1121322.SAMN02745136_00790"/>
<keyword evidence="7" id="KW-1185">Reference proteome</keyword>
<dbReference type="OrthoDB" id="9775851at2"/>
<organism evidence="6 7">
    <name type="scientific">Anaerocolumna jejuensis DSM 15929</name>
    <dbReference type="NCBI Taxonomy" id="1121322"/>
    <lineage>
        <taxon>Bacteria</taxon>
        <taxon>Bacillati</taxon>
        <taxon>Bacillota</taxon>
        <taxon>Clostridia</taxon>
        <taxon>Lachnospirales</taxon>
        <taxon>Lachnospiraceae</taxon>
        <taxon>Anaerocolumna</taxon>
    </lineage>
</organism>
<dbReference type="GO" id="GO:0016787">
    <property type="term" value="F:hydrolase activity"/>
    <property type="evidence" value="ECO:0007669"/>
    <property type="project" value="UniProtKB-KW"/>
</dbReference>
<keyword evidence="4" id="KW-0812">Transmembrane</keyword>
<keyword evidence="4" id="KW-1133">Transmembrane helix</keyword>
<dbReference type="InterPro" id="IPR029058">
    <property type="entry name" value="AB_hydrolase_fold"/>
</dbReference>
<sequence>MPNEKEKITVSETFHKSGLRFWIPYILLLLFSLTLLFFNVFTLLRTVIVLLLTFVIFFDKGFILKKKWYIRIPLWLLLFITVSAAFLITEPALKNRPAVSTRHPLNTNTIETQYGLLAGVYNSDKSVKVFAGIPYAAPPVGDLRWKAPQEPQKWKGIHKADHFSDSAPQNHFPAAITKLLALQLGTDELTGVVSDNEKSSEDCLYLNIWTTSTETSAKLPVIVYIHGGSYKTGSGSLAIYNGENMAKRGVVFVTINYRMGIFGFLASPELTAESGYKASGNYGILDQIAALKWVKNNIRAFGGDPENVTIAGESAGSMSVNILQASPLAKGLFQRVIGESGANFGSRGIKGKAMDTLGKAEQTGADYEASFQHASISDLRKLPAADLLKASKNYTMRPIVDGYVLPDTVYHIYATGKENDVPALIGYNADESTLFTALPFPFSLLPDYSIASAASFRAEVGQTYGSAAKDFLTVFPASNNTQAKISELKSGTIQWFGWHVHTWARLQSQTAHSNVYTYYFDRVQPGSSSLQKLGAFHGSEIPYAYDNLEKTGIAYQAADYKLSEIMSGYWINFAATGNPNGKGLPQWDAFDPEKDRTLELNDNIQMTASPAKDKLHFFDQYESSIGSR</sequence>
<dbReference type="Proteomes" id="UP000184386">
    <property type="component" value="Unassembled WGS sequence"/>
</dbReference>
<keyword evidence="4" id="KW-0472">Membrane</keyword>
<dbReference type="InterPro" id="IPR002018">
    <property type="entry name" value="CarbesteraseB"/>
</dbReference>
<feature type="transmembrane region" description="Helical" evidence="4">
    <location>
        <begin position="21"/>
        <end position="38"/>
    </location>
</feature>
<dbReference type="Gene3D" id="3.40.50.1820">
    <property type="entry name" value="alpha/beta hydrolase"/>
    <property type="match status" value="1"/>
</dbReference>
<evidence type="ECO:0000313" key="6">
    <source>
        <dbReference type="EMBL" id="SHJ77011.1"/>
    </source>
</evidence>
<accession>A0A1M6M0L4</accession>